<evidence type="ECO:0000313" key="6">
    <source>
        <dbReference type="EMBL" id="KKI49435.1"/>
    </source>
</evidence>
<name>A0A0M2NGM6_9FIRM</name>
<gene>
    <name evidence="6" type="ORF">CHK_3013</name>
</gene>
<dbReference type="Proteomes" id="UP000034076">
    <property type="component" value="Unassembled WGS sequence"/>
</dbReference>
<dbReference type="RefSeq" id="WP_046444780.1">
    <property type="nucleotide sequence ID" value="NZ_LAYJ01000133.1"/>
</dbReference>
<dbReference type="InterPro" id="IPR025997">
    <property type="entry name" value="SBP_2_dom"/>
</dbReference>
<dbReference type="GO" id="GO:0030246">
    <property type="term" value="F:carbohydrate binding"/>
    <property type="evidence" value="ECO:0007669"/>
    <property type="project" value="TreeGrafter"/>
</dbReference>
<evidence type="ECO:0000313" key="7">
    <source>
        <dbReference type="Proteomes" id="UP000034076"/>
    </source>
</evidence>
<dbReference type="GO" id="GO:0030288">
    <property type="term" value="C:outer membrane-bounded periplasmic space"/>
    <property type="evidence" value="ECO:0007669"/>
    <property type="project" value="TreeGrafter"/>
</dbReference>
<dbReference type="SUPFAM" id="SSF53822">
    <property type="entry name" value="Periplasmic binding protein-like I"/>
    <property type="match status" value="1"/>
</dbReference>
<sequence length="374" mass="39518">MKKKTKLLCMVMAILLCASVFVACAAEPAASESPSQAASESASAEASAPAESAEASQASSGGDDINPAEYPVAVAMMLKNHPVHRMVQLGFLKAAKELGYTDAQVIGTESADVNEQYTACDTFAAQGGKGLLLWSGDDTCFPTLKKMKAAGVRVGIPHFKLIEEDGEMPEGLDFNMACDPVAYGKLVADFMAEKLEGKTGKVAVTQNTKNNTENAAAESFAARMAELNLDGITVLEPELEGGEATQAANVNAAIIQKNPDLVGAFSTTGGGSASWSTAAQKAGKENGEIVIVAMDITEENLKYLEDGQVAALVYQPLYEEAFKTMEYLDTLFRGGEVPAWTDLDAPLVYVGGSGASDPATYKSYIDEVKTWFEQ</sequence>
<feature type="compositionally biased region" description="Low complexity" evidence="3">
    <location>
        <begin position="35"/>
        <end position="60"/>
    </location>
</feature>
<organism evidence="6 7">
    <name type="scientific">Christensenella hongkongensis</name>
    <dbReference type="NCBI Taxonomy" id="270498"/>
    <lineage>
        <taxon>Bacteria</taxon>
        <taxon>Bacillati</taxon>
        <taxon>Bacillota</taxon>
        <taxon>Clostridia</taxon>
        <taxon>Christensenellales</taxon>
        <taxon>Christensenellaceae</taxon>
        <taxon>Christensenella</taxon>
    </lineage>
</organism>
<keyword evidence="4" id="KW-0732">Signal</keyword>
<dbReference type="EMBL" id="LAYJ01000133">
    <property type="protein sequence ID" value="KKI49435.1"/>
    <property type="molecule type" value="Genomic_DNA"/>
</dbReference>
<keyword evidence="7" id="KW-1185">Reference proteome</keyword>
<dbReference type="CDD" id="cd01536">
    <property type="entry name" value="PBP1_ABC_sugar_binding-like"/>
    <property type="match status" value="1"/>
</dbReference>
<feature type="domain" description="Periplasmic binding protein" evidence="5">
    <location>
        <begin position="72"/>
        <end position="334"/>
    </location>
</feature>
<dbReference type="STRING" id="270498.CHK_3013"/>
<feature type="chain" id="PRO_5017964017" evidence="4">
    <location>
        <begin position="26"/>
        <end position="374"/>
    </location>
</feature>
<evidence type="ECO:0000259" key="5">
    <source>
        <dbReference type="Pfam" id="PF13407"/>
    </source>
</evidence>
<feature type="signal peptide" evidence="4">
    <location>
        <begin position="1"/>
        <end position="25"/>
    </location>
</feature>
<comment type="similarity">
    <text evidence="2">Belongs to the bacterial solute-binding protein 2 family.</text>
</comment>
<proteinExistence type="inferred from homology"/>
<evidence type="ECO:0000256" key="4">
    <source>
        <dbReference type="SAM" id="SignalP"/>
    </source>
</evidence>
<dbReference type="PANTHER" id="PTHR30036:SF7">
    <property type="entry name" value="ABC TRANSPORTER PERIPLASMIC-BINDING PROTEIN YPHF"/>
    <property type="match status" value="1"/>
</dbReference>
<dbReference type="InterPro" id="IPR050555">
    <property type="entry name" value="Bact_Solute-Bind_Prot2"/>
</dbReference>
<evidence type="ECO:0000256" key="1">
    <source>
        <dbReference type="ARBA" id="ARBA00004196"/>
    </source>
</evidence>
<evidence type="ECO:0000256" key="2">
    <source>
        <dbReference type="ARBA" id="ARBA00007639"/>
    </source>
</evidence>
<comment type="subcellular location">
    <subcellularLocation>
        <location evidence="1">Cell envelope</location>
    </subcellularLocation>
</comment>
<comment type="caution">
    <text evidence="6">The sequence shown here is derived from an EMBL/GenBank/DDBJ whole genome shotgun (WGS) entry which is preliminary data.</text>
</comment>
<dbReference type="PANTHER" id="PTHR30036">
    <property type="entry name" value="D-XYLOSE-BINDING PERIPLASMIC PROTEIN"/>
    <property type="match status" value="1"/>
</dbReference>
<accession>A0A0M2NGM6</accession>
<protein>
    <submittedName>
        <fullName evidence="6">Putative transporter component</fullName>
    </submittedName>
</protein>
<reference evidence="6 7" key="1">
    <citation type="submission" date="2015-04" db="EMBL/GenBank/DDBJ databases">
        <title>Draft genome sequence of bacteremic isolate Catabacter hongkongensis type strain HKU16T.</title>
        <authorList>
            <person name="Lau S.K."/>
            <person name="Teng J.L."/>
            <person name="Huang Y."/>
            <person name="Curreem S.O."/>
            <person name="Tsui S.K."/>
            <person name="Woo P.C."/>
        </authorList>
    </citation>
    <scope>NUCLEOTIDE SEQUENCE [LARGE SCALE GENOMIC DNA]</scope>
    <source>
        <strain evidence="6 7">HKU16</strain>
    </source>
</reference>
<feature type="region of interest" description="Disordered" evidence="3">
    <location>
        <begin position="35"/>
        <end position="64"/>
    </location>
</feature>
<dbReference type="Gene3D" id="3.40.50.2300">
    <property type="match status" value="2"/>
</dbReference>
<dbReference type="PROSITE" id="PS51257">
    <property type="entry name" value="PROKAR_LIPOPROTEIN"/>
    <property type="match status" value="1"/>
</dbReference>
<dbReference type="Pfam" id="PF13407">
    <property type="entry name" value="Peripla_BP_4"/>
    <property type="match status" value="1"/>
</dbReference>
<evidence type="ECO:0000256" key="3">
    <source>
        <dbReference type="SAM" id="MobiDB-lite"/>
    </source>
</evidence>
<dbReference type="AlphaFoldDB" id="A0A0M2NGM6"/>
<dbReference type="OrthoDB" id="1957427at2"/>
<dbReference type="InterPro" id="IPR028082">
    <property type="entry name" value="Peripla_BP_I"/>
</dbReference>